<name>A0A291SI48_STRMQ</name>
<dbReference type="Proteomes" id="UP000536624">
    <property type="component" value="Unassembled WGS sequence"/>
</dbReference>
<dbReference type="GO" id="GO:0032259">
    <property type="term" value="P:methylation"/>
    <property type="evidence" value="ECO:0007669"/>
    <property type="project" value="UniProtKB-KW"/>
</dbReference>
<dbReference type="AlphaFoldDB" id="A0A291SI48"/>
<evidence type="ECO:0000313" key="4">
    <source>
        <dbReference type="EMBL" id="PNG95034.1"/>
    </source>
</evidence>
<reference evidence="3 6" key="2">
    <citation type="submission" date="2020-02" db="EMBL/GenBank/DDBJ databases">
        <title>Streptomyces malaysiensis DSM14702 (JHCC583434, PFL_A843) Genome sequencing and assembly.</title>
        <authorList>
            <person name="Samborskyy M."/>
        </authorList>
    </citation>
    <scope>NUCLEOTIDE SEQUENCE [LARGE SCALE GENOMIC DNA]</scope>
    <source>
        <strain evidence="3 6">DSM 14702</strain>
    </source>
</reference>
<dbReference type="PANTHER" id="PTHR44068">
    <property type="entry name" value="ZGC:194242"/>
    <property type="match status" value="1"/>
</dbReference>
<dbReference type="Proteomes" id="UP000236520">
    <property type="component" value="Unassembled WGS sequence"/>
</dbReference>
<dbReference type="GO" id="GO:0008757">
    <property type="term" value="F:S-adenosylmethionine-dependent methyltransferase activity"/>
    <property type="evidence" value="ECO:0007669"/>
    <property type="project" value="InterPro"/>
</dbReference>
<dbReference type="KEGG" id="smal:SMALA_0313"/>
<accession>A0A291SI48</accession>
<evidence type="ECO:0000313" key="6">
    <source>
        <dbReference type="Proteomes" id="UP000536624"/>
    </source>
</evidence>
<sequence length="282" mass="30968">MTSSNVSAVGERVGEFYDQLVGMFDASLYGPNIHVGYWNSQEDTTNLEEAADRLTDMMVERLRIGAGSRVLDIGCGFGGPAIRLARTTGAEVVGVSVSRKQVEKANELAEAAGVSGKVTFQYGDAMDLPFDDASFDAVWMLESVMQMPDRTAALAEAARVLRPGGRLALTDNYEREAISEERRPVIENILQRYLTQPPASFETYPAMLREAGLRCTELLDVSESTTKQSVRRLGEAMAQNMEQLASKVDPEVFKKLKPAEGENMEMPELGYLIATARRPETA</sequence>
<reference evidence="4 5" key="1">
    <citation type="submission" date="2015-09" db="EMBL/GenBank/DDBJ databases">
        <title>Genome sequence, genome mining and natural product profiling of a biocontrol bacterium Streptomyces malaysiensis F913.</title>
        <authorList>
            <person name="Xu Y."/>
            <person name="Wei J."/>
            <person name="Xie J."/>
            <person name="Li T."/>
            <person name="Zhou Z."/>
        </authorList>
    </citation>
    <scope>NUCLEOTIDE SEQUENCE [LARGE SCALE GENOMIC DNA]</scope>
    <source>
        <strain evidence="4 5">F913</strain>
    </source>
</reference>
<dbReference type="EMBL" id="LJIW01000001">
    <property type="protein sequence ID" value="PNG95034.1"/>
    <property type="molecule type" value="Genomic_DNA"/>
</dbReference>
<keyword evidence="1 3" id="KW-0808">Transferase</keyword>
<keyword evidence="5" id="KW-1185">Reference proteome</keyword>
<dbReference type="Pfam" id="PF08241">
    <property type="entry name" value="Methyltransf_11"/>
    <property type="match status" value="1"/>
</dbReference>
<gene>
    <name evidence="3" type="ORF">SMALB_0971</name>
    <name evidence="4" type="ORF">SMF913_11059</name>
</gene>
<dbReference type="RefSeq" id="WP_069873884.1">
    <property type="nucleotide sequence ID" value="NZ_BAAAHF010000046.1"/>
</dbReference>
<dbReference type="EMBL" id="JAALLH010000001">
    <property type="protein sequence ID" value="NIY63045.1"/>
    <property type="molecule type" value="Genomic_DNA"/>
</dbReference>
<evidence type="ECO:0000259" key="2">
    <source>
        <dbReference type="Pfam" id="PF08241"/>
    </source>
</evidence>
<protein>
    <submittedName>
        <fullName evidence="3">Methyltransferase</fullName>
    </submittedName>
</protein>
<dbReference type="PANTHER" id="PTHR44068:SF11">
    <property type="entry name" value="GERANYL DIPHOSPHATE 2-C-METHYLTRANSFERASE"/>
    <property type="match status" value="1"/>
</dbReference>
<evidence type="ECO:0000313" key="5">
    <source>
        <dbReference type="Proteomes" id="UP000236520"/>
    </source>
</evidence>
<dbReference type="InterPro" id="IPR050447">
    <property type="entry name" value="Erg6_SMT_methyltransf"/>
</dbReference>
<keyword evidence="3" id="KW-0489">Methyltransferase</keyword>
<dbReference type="InterPro" id="IPR029063">
    <property type="entry name" value="SAM-dependent_MTases_sf"/>
</dbReference>
<dbReference type="CDD" id="cd02440">
    <property type="entry name" value="AdoMet_MTases"/>
    <property type="match status" value="1"/>
</dbReference>
<organism evidence="4 5">
    <name type="scientific">Streptomyces malaysiensis</name>
    <dbReference type="NCBI Taxonomy" id="92644"/>
    <lineage>
        <taxon>Bacteria</taxon>
        <taxon>Bacillati</taxon>
        <taxon>Actinomycetota</taxon>
        <taxon>Actinomycetes</taxon>
        <taxon>Kitasatosporales</taxon>
        <taxon>Streptomycetaceae</taxon>
        <taxon>Streptomyces</taxon>
        <taxon>Streptomyces violaceusniger group</taxon>
    </lineage>
</organism>
<dbReference type="InterPro" id="IPR013216">
    <property type="entry name" value="Methyltransf_11"/>
</dbReference>
<evidence type="ECO:0000313" key="3">
    <source>
        <dbReference type="EMBL" id="NIY63045.1"/>
    </source>
</evidence>
<proteinExistence type="predicted"/>
<comment type="caution">
    <text evidence="4">The sequence shown here is derived from an EMBL/GenBank/DDBJ whole genome shotgun (WGS) entry which is preliminary data.</text>
</comment>
<dbReference type="SUPFAM" id="SSF53335">
    <property type="entry name" value="S-adenosyl-L-methionine-dependent methyltransferases"/>
    <property type="match status" value="1"/>
</dbReference>
<evidence type="ECO:0000256" key="1">
    <source>
        <dbReference type="ARBA" id="ARBA00022679"/>
    </source>
</evidence>
<feature type="domain" description="Methyltransferase type 11" evidence="2">
    <location>
        <begin position="71"/>
        <end position="168"/>
    </location>
</feature>
<dbReference type="Gene3D" id="3.40.50.150">
    <property type="entry name" value="Vaccinia Virus protein VP39"/>
    <property type="match status" value="1"/>
</dbReference>